<keyword evidence="10" id="KW-1185">Reference proteome</keyword>
<protein>
    <recommendedName>
        <fullName evidence="8">Alpha 1,4-glycosyltransferase domain-containing protein</fullName>
    </recommendedName>
</protein>
<dbReference type="AlphaFoldDB" id="A0AA88IMY9"/>
<accession>A0AA88IMY9</accession>
<dbReference type="Pfam" id="PF04572">
    <property type="entry name" value="Gb3_synth"/>
    <property type="match status" value="1"/>
</dbReference>
<keyword evidence="3" id="KW-0328">Glycosyltransferase</keyword>
<dbReference type="InterPro" id="IPR007652">
    <property type="entry name" value="A1-4-GlycosylTfrase_dom"/>
</dbReference>
<keyword evidence="4" id="KW-0808">Transferase</keyword>
<dbReference type="InterPro" id="IPR051981">
    <property type="entry name" value="Glycosyltransf_32"/>
</dbReference>
<feature type="transmembrane region" description="Helical" evidence="7">
    <location>
        <begin position="7"/>
        <end position="27"/>
    </location>
</feature>
<dbReference type="SUPFAM" id="SSF53448">
    <property type="entry name" value="Nucleotide-diphospho-sugar transferases"/>
    <property type="match status" value="1"/>
</dbReference>
<keyword evidence="7" id="KW-0812">Transmembrane</keyword>
<dbReference type="GO" id="GO:0000139">
    <property type="term" value="C:Golgi membrane"/>
    <property type="evidence" value="ECO:0007669"/>
    <property type="project" value="UniProtKB-SubCell"/>
</dbReference>
<evidence type="ECO:0000256" key="2">
    <source>
        <dbReference type="ARBA" id="ARBA00009003"/>
    </source>
</evidence>
<keyword evidence="7" id="KW-1133">Transmembrane helix</keyword>
<evidence type="ECO:0000256" key="4">
    <source>
        <dbReference type="ARBA" id="ARBA00022679"/>
    </source>
</evidence>
<evidence type="ECO:0000256" key="5">
    <source>
        <dbReference type="ARBA" id="ARBA00023034"/>
    </source>
</evidence>
<gene>
    <name evidence="9" type="ORF">QYM36_007540</name>
</gene>
<evidence type="ECO:0000256" key="1">
    <source>
        <dbReference type="ARBA" id="ARBA00004323"/>
    </source>
</evidence>
<reference evidence="9" key="1">
    <citation type="submission" date="2023-07" db="EMBL/GenBank/DDBJ databases">
        <title>Chromosome-level genome assembly of Artemia franciscana.</title>
        <authorList>
            <person name="Jo E."/>
        </authorList>
    </citation>
    <scope>NUCLEOTIDE SEQUENCE</scope>
    <source>
        <tissue evidence="9">Whole body</tissue>
    </source>
</reference>
<evidence type="ECO:0000313" key="10">
    <source>
        <dbReference type="Proteomes" id="UP001187531"/>
    </source>
</evidence>
<comment type="subcellular location">
    <subcellularLocation>
        <location evidence="1">Golgi apparatus membrane</location>
        <topology evidence="1">Single-pass type II membrane protein</topology>
    </subcellularLocation>
</comment>
<feature type="domain" description="Alpha 1,4-glycosyltransferase" evidence="8">
    <location>
        <begin position="199"/>
        <end position="329"/>
    </location>
</feature>
<dbReference type="PANTHER" id="PTHR12042">
    <property type="entry name" value="LACTOSYLCERAMIDE 4-ALPHA-GALACTOSYLTRANSFERASE ALPHA- 1,4-GALACTOSYLTRANSFERASE"/>
    <property type="match status" value="1"/>
</dbReference>
<dbReference type="InterPro" id="IPR007577">
    <property type="entry name" value="GlycoTrfase_DXD_sugar-bd_CS"/>
</dbReference>
<evidence type="ECO:0000256" key="6">
    <source>
        <dbReference type="ARBA" id="ARBA00023136"/>
    </source>
</evidence>
<sequence length="336" mass="38966">MTVQTRYFVLISLLFVATIIVITYINLQAEGNEFIHIRMHLSMEPDIQILTLNEISDHHDFNTTFFVESSDAGYLNPRQSCSVEAAARAQYPHLVTIYMTKVQVEKMEQQNDWIKNLTNVKLVHLEAKKFFTNDNLGRIYEEVKNTSPHKVEHVSDLARIALLKKFGGLYIDLDAVLLKSTADLNSFLLKNFANGILKFQKGHPIVEALYHRLNETKFNSMSWTGLGEELIRKVMADTCNFTTNNFEEASQTCNVTFLNNEYFLPVFWGNWKDLFGKDIELETYKPEVMKLAYAIEFSNFLTSNIPIVKGRRQLFEQVAKKYCPSVYHTLPKFYKR</sequence>
<dbReference type="EMBL" id="JAVRJZ010000001">
    <property type="protein sequence ID" value="KAK2726735.1"/>
    <property type="molecule type" value="Genomic_DNA"/>
</dbReference>
<evidence type="ECO:0000313" key="9">
    <source>
        <dbReference type="EMBL" id="KAK2726736.1"/>
    </source>
</evidence>
<dbReference type="PANTHER" id="PTHR12042:SF21">
    <property type="entry name" value="ALPHA1,4-GALACTOSYLTRANSFERASE 1-RELATED"/>
    <property type="match status" value="1"/>
</dbReference>
<evidence type="ECO:0000256" key="7">
    <source>
        <dbReference type="SAM" id="Phobius"/>
    </source>
</evidence>
<dbReference type="InterPro" id="IPR029044">
    <property type="entry name" value="Nucleotide-diphossugar_trans"/>
</dbReference>
<dbReference type="Pfam" id="PF04488">
    <property type="entry name" value="Gly_transf_sug"/>
    <property type="match status" value="1"/>
</dbReference>
<evidence type="ECO:0000256" key="3">
    <source>
        <dbReference type="ARBA" id="ARBA00022676"/>
    </source>
</evidence>
<dbReference type="Gene3D" id="3.90.550.20">
    <property type="match status" value="1"/>
</dbReference>
<dbReference type="EMBL" id="JAVRJZ010000001">
    <property type="protein sequence ID" value="KAK2726736.1"/>
    <property type="molecule type" value="Genomic_DNA"/>
</dbReference>
<comment type="similarity">
    <text evidence="2">Belongs to the glycosyltransferase 32 family.</text>
</comment>
<organism evidence="9 10">
    <name type="scientific">Artemia franciscana</name>
    <name type="common">Brine shrimp</name>
    <name type="synonym">Artemia sanfranciscana</name>
    <dbReference type="NCBI Taxonomy" id="6661"/>
    <lineage>
        <taxon>Eukaryota</taxon>
        <taxon>Metazoa</taxon>
        <taxon>Ecdysozoa</taxon>
        <taxon>Arthropoda</taxon>
        <taxon>Crustacea</taxon>
        <taxon>Branchiopoda</taxon>
        <taxon>Anostraca</taxon>
        <taxon>Artemiidae</taxon>
        <taxon>Artemia</taxon>
    </lineage>
</organism>
<name>A0AA88IMY9_ARTSF</name>
<evidence type="ECO:0000259" key="8">
    <source>
        <dbReference type="Pfam" id="PF04572"/>
    </source>
</evidence>
<dbReference type="GO" id="GO:0016758">
    <property type="term" value="F:hexosyltransferase activity"/>
    <property type="evidence" value="ECO:0007669"/>
    <property type="project" value="TreeGrafter"/>
</dbReference>
<keyword evidence="5" id="KW-0333">Golgi apparatus</keyword>
<dbReference type="GO" id="GO:0006688">
    <property type="term" value="P:glycosphingolipid biosynthetic process"/>
    <property type="evidence" value="ECO:0007669"/>
    <property type="project" value="TreeGrafter"/>
</dbReference>
<dbReference type="Proteomes" id="UP001187531">
    <property type="component" value="Unassembled WGS sequence"/>
</dbReference>
<comment type="caution">
    <text evidence="9">The sequence shown here is derived from an EMBL/GenBank/DDBJ whole genome shotgun (WGS) entry which is preliminary data.</text>
</comment>
<proteinExistence type="inferred from homology"/>
<keyword evidence="6 7" id="KW-0472">Membrane</keyword>